<dbReference type="PANTHER" id="PTHR42754:SF1">
    <property type="entry name" value="LIPOPROTEIN"/>
    <property type="match status" value="1"/>
</dbReference>
<reference evidence="2" key="1">
    <citation type="submission" date="2019-08" db="EMBL/GenBank/DDBJ databases">
        <authorList>
            <person name="Kucharzyk K."/>
            <person name="Murdoch R.W."/>
            <person name="Higgins S."/>
            <person name="Loffler F."/>
        </authorList>
    </citation>
    <scope>NUCLEOTIDE SEQUENCE</scope>
</reference>
<comment type="caution">
    <text evidence="2">The sequence shown here is derived from an EMBL/GenBank/DDBJ whole genome shotgun (WGS) entry which is preliminary data.</text>
</comment>
<evidence type="ECO:0000259" key="1">
    <source>
        <dbReference type="Pfam" id="PF18962"/>
    </source>
</evidence>
<name>A0A644UPB4_9ZZZZ</name>
<dbReference type="EMBL" id="VSSQ01000139">
    <property type="protein sequence ID" value="MPL80602.1"/>
    <property type="molecule type" value="Genomic_DNA"/>
</dbReference>
<protein>
    <recommendedName>
        <fullName evidence="1">Secretion system C-terminal sorting domain-containing protein</fullName>
    </recommendedName>
</protein>
<dbReference type="Pfam" id="PF18962">
    <property type="entry name" value="Por_Secre_tail"/>
    <property type="match status" value="1"/>
</dbReference>
<dbReference type="InterPro" id="IPR026444">
    <property type="entry name" value="Secre_tail"/>
</dbReference>
<organism evidence="2">
    <name type="scientific">bioreactor metagenome</name>
    <dbReference type="NCBI Taxonomy" id="1076179"/>
    <lineage>
        <taxon>unclassified sequences</taxon>
        <taxon>metagenomes</taxon>
        <taxon>ecological metagenomes</taxon>
    </lineage>
</organism>
<sequence>MVLTPNKATMQTTLNLRKILAAMVVLMPLLLPGQALQWSYNYGGSNTDFLSRIITSKEGGFMAAGHSISSDHDLPVNSGMFDAWIIKSDDNGHKDFVTVMGGSENEFVADLLQREDSLYLVLINSTSADGDFPANAGSTDIWLKGMNISGTFSAGLRFGGSGNDEATRIVRTLNGGYLIVGKTNSADGTFSGTLGGDDAFCIRLDPQFQVVWARKYGTKDHDGFVDALALPDGSLLFYGSKFIGLANTGWLLKTNPQGDVIDEADIEKFTGFYPVCMQHHDGKFYLAANTDNMIDRVTDQHIMVYVYDENLDYAFMMESGGGAIGTDAIVDMKHYDDDHLLCLVASGTNSGLFTGSHGGYDLFTLLISDDLLNFYSRPFGGSANEGWALKAAGMCLDGTMAVVAGNSYSSDGDLPSHYGMGDGWIFKADPLYSLGLPGEGVAAVAGIQVSPNPAEDEILVSGIPDEAAFITITDLTGRQVFRTGVDRPSVNIPLSGLPSGMYLVRAATKGRVLPPVKFVRR</sequence>
<dbReference type="PANTHER" id="PTHR42754">
    <property type="entry name" value="ENDOGLUCANASE"/>
    <property type="match status" value="1"/>
</dbReference>
<feature type="domain" description="Secretion system C-terminal sorting" evidence="1">
    <location>
        <begin position="450"/>
        <end position="510"/>
    </location>
</feature>
<evidence type="ECO:0000313" key="2">
    <source>
        <dbReference type="EMBL" id="MPL80602.1"/>
    </source>
</evidence>
<gene>
    <name evidence="2" type="ORF">SDC9_26503</name>
</gene>
<proteinExistence type="predicted"/>
<dbReference type="NCBIfam" id="TIGR04183">
    <property type="entry name" value="Por_Secre_tail"/>
    <property type="match status" value="1"/>
</dbReference>
<dbReference type="AlphaFoldDB" id="A0A644UPB4"/>
<accession>A0A644UPB4</accession>